<keyword evidence="1" id="KW-0472">Membrane</keyword>
<dbReference type="Pfam" id="PF07695">
    <property type="entry name" value="7TMR-DISM_7TM"/>
    <property type="match status" value="1"/>
</dbReference>
<dbReference type="Proteomes" id="UP000323824">
    <property type="component" value="Chromosome"/>
</dbReference>
<reference evidence="3 4" key="1">
    <citation type="submission" date="2019-02" db="EMBL/GenBank/DDBJ databases">
        <authorList>
            <person name="Fomenkov A."/>
            <person name="Dubinina G."/>
            <person name="Grabovich M."/>
            <person name="Vincze T."/>
            <person name="Roberts R.J."/>
        </authorList>
    </citation>
    <scope>NUCLEOTIDE SEQUENCE [LARGE SCALE GENOMIC DNA]</scope>
    <source>
        <strain evidence="3 4">P</strain>
    </source>
</reference>
<protein>
    <recommendedName>
        <fullName evidence="2">7TM-DISM receptor extracellular domain-containing protein</fullName>
    </recommendedName>
</protein>
<feature type="transmembrane region" description="Helical" evidence="1">
    <location>
        <begin position="200"/>
        <end position="223"/>
    </location>
</feature>
<dbReference type="RefSeq" id="WP_149567270.1">
    <property type="nucleotide sequence ID" value="NZ_CP035807.1"/>
</dbReference>
<organism evidence="3 4">
    <name type="scientific">Thiospirochaeta perfilievii</name>
    <dbReference type="NCBI Taxonomy" id="252967"/>
    <lineage>
        <taxon>Bacteria</taxon>
        <taxon>Pseudomonadati</taxon>
        <taxon>Spirochaetota</taxon>
        <taxon>Spirochaetia</taxon>
        <taxon>Spirochaetales</taxon>
        <taxon>Spirochaetaceae</taxon>
        <taxon>Thiospirochaeta</taxon>
    </lineage>
</organism>
<accession>A0A5C1Q7F5</accession>
<evidence type="ECO:0000256" key="1">
    <source>
        <dbReference type="SAM" id="Phobius"/>
    </source>
</evidence>
<keyword evidence="1" id="KW-0812">Transmembrane</keyword>
<feature type="domain" description="7TM-DISM receptor extracellular" evidence="2">
    <location>
        <begin position="202"/>
        <end position="401"/>
    </location>
</feature>
<keyword evidence="1" id="KW-1133">Transmembrane helix</keyword>
<feature type="transmembrane region" description="Helical" evidence="1">
    <location>
        <begin position="354"/>
        <end position="374"/>
    </location>
</feature>
<gene>
    <name evidence="3" type="ORF">EW093_04620</name>
</gene>
<keyword evidence="4" id="KW-1185">Reference proteome</keyword>
<dbReference type="InterPro" id="IPR029787">
    <property type="entry name" value="Nucleotide_cyclase"/>
</dbReference>
<evidence type="ECO:0000313" key="4">
    <source>
        <dbReference type="Proteomes" id="UP000323824"/>
    </source>
</evidence>
<evidence type="ECO:0000313" key="3">
    <source>
        <dbReference type="EMBL" id="QEN04013.1"/>
    </source>
</evidence>
<dbReference type="InterPro" id="IPR011623">
    <property type="entry name" value="7TMR_DISM_rcpt_extracell_dom1"/>
</dbReference>
<dbReference type="Gene3D" id="3.30.70.1230">
    <property type="entry name" value="Nucleotide cyclase"/>
    <property type="match status" value="1"/>
</dbReference>
<feature type="transmembrane region" description="Helical" evidence="1">
    <location>
        <begin position="230"/>
        <end position="252"/>
    </location>
</feature>
<feature type="transmembrane region" description="Helical" evidence="1">
    <location>
        <begin position="296"/>
        <end position="314"/>
    </location>
</feature>
<feature type="transmembrane region" description="Helical" evidence="1">
    <location>
        <begin position="380"/>
        <end position="399"/>
    </location>
</feature>
<dbReference type="OrthoDB" id="338211at2"/>
<name>A0A5C1Q7F5_9SPIO</name>
<evidence type="ECO:0000259" key="2">
    <source>
        <dbReference type="Pfam" id="PF07695"/>
    </source>
</evidence>
<dbReference type="PROSITE" id="PS51257">
    <property type="entry name" value="PROKAR_LIPOPROTEIN"/>
    <property type="match status" value="1"/>
</dbReference>
<dbReference type="SUPFAM" id="SSF55073">
    <property type="entry name" value="Nucleotide cyclase"/>
    <property type="match status" value="1"/>
</dbReference>
<dbReference type="EMBL" id="CP035807">
    <property type="protein sequence ID" value="QEN04013.1"/>
    <property type="molecule type" value="Genomic_DNA"/>
</dbReference>
<feature type="transmembrane region" description="Helical" evidence="1">
    <location>
        <begin position="326"/>
        <end position="347"/>
    </location>
</feature>
<dbReference type="KEGG" id="sper:EW093_04620"/>
<sequence>MKIKFIIVFIILTATSCTYKQINSVLIDNGITNFSNILFDKGEIVKLDGDWIFWPDKLLSYNEVINSLDDGYRVYKDFPGLWQKLTLLESKNNLINRGTFVLRLKLPKSIDSWSIRVPNAISSTTLYLNETKLVEIGKTSNSIKDYIPNSNLKVVPFTLNREDNILIMHVSNYLVPYTGTWDSLTIGRTKDINHKRFIDIVISSLISGALLIMGVYHLALYLLRRKDKSTLWFSLICILMSIRNLITGERILIELLPVSELMWRICFSIEHLSAHLTLPLFFLFFSVIFPKYINKIVINTVLYVAGLWLFIHIFTPPMFHHRFLSFYEYFLMITSIYLLSSIIRAFVNREDGALISLSGMLFLFSASINDVLLSNEIIDSIYLAPIGLLIYTLTHSFFISKRFSTIFHEVEIYSNNLKTQNRSLERFIPNQILLYLKKNEIVDVKSGDSIKQEMAVLILDREYSNDSFSSLSDEEKLKEINLFTTRFGTLITRCNGFIEKYTENGFIALFPSGSGDALKSSLYIRTTLIHYNNERMFNNLAPLKINIGIDKGEVLIGTVGDVKRLDSIIISDTISNVIQLKELGYKLKKDIVVSNNSVKELQNPEKYRLRLLPKQDQNYYVVDWA</sequence>
<dbReference type="AlphaFoldDB" id="A0A5C1Q7F5"/>
<reference evidence="3 4" key="2">
    <citation type="submission" date="2019-09" db="EMBL/GenBank/DDBJ databases">
        <title>Complete Genome Sequence and Methylome Analysis of free living Spirochaetas.</title>
        <authorList>
            <person name="Leshcheva N."/>
            <person name="Mikheeva N."/>
        </authorList>
    </citation>
    <scope>NUCLEOTIDE SEQUENCE [LARGE SCALE GENOMIC DNA]</scope>
    <source>
        <strain evidence="3 4">P</strain>
    </source>
</reference>
<feature type="transmembrane region" description="Helical" evidence="1">
    <location>
        <begin position="272"/>
        <end position="289"/>
    </location>
</feature>
<proteinExistence type="predicted"/>